<proteinExistence type="predicted"/>
<dbReference type="EMBL" id="CP139487">
    <property type="protein sequence ID" value="WPU66961.1"/>
    <property type="molecule type" value="Genomic_DNA"/>
</dbReference>
<gene>
    <name evidence="2" type="ORF">SOO65_09380</name>
</gene>
<protein>
    <submittedName>
        <fullName evidence="2">BON domain-containing protein</fullName>
    </submittedName>
</protein>
<dbReference type="PANTHER" id="PTHR34606:SF15">
    <property type="entry name" value="BON DOMAIN-CONTAINING PROTEIN"/>
    <property type="match status" value="1"/>
</dbReference>
<evidence type="ECO:0000259" key="1">
    <source>
        <dbReference type="PROSITE" id="PS50914"/>
    </source>
</evidence>
<reference evidence="2 3" key="1">
    <citation type="submission" date="2023-11" db="EMBL/GenBank/DDBJ databases">
        <title>Peredibacter starrii A3.12.</title>
        <authorList>
            <person name="Mitchell R.J."/>
        </authorList>
    </citation>
    <scope>NUCLEOTIDE SEQUENCE [LARGE SCALE GENOMIC DNA]</scope>
    <source>
        <strain evidence="2 3">A3.12</strain>
    </source>
</reference>
<dbReference type="Proteomes" id="UP001324634">
    <property type="component" value="Chromosome"/>
</dbReference>
<dbReference type="InterPro" id="IPR014004">
    <property type="entry name" value="Transpt-assoc_nodulatn_dom_bac"/>
</dbReference>
<name>A0AAX4HVF1_9BACT</name>
<dbReference type="AlphaFoldDB" id="A0AAX4HVF1"/>
<evidence type="ECO:0000313" key="2">
    <source>
        <dbReference type="EMBL" id="WPU66961.1"/>
    </source>
</evidence>
<dbReference type="PANTHER" id="PTHR34606">
    <property type="entry name" value="BON DOMAIN-CONTAINING PROTEIN"/>
    <property type="match status" value="1"/>
</dbReference>
<dbReference type="RefSeq" id="WP_321399680.1">
    <property type="nucleotide sequence ID" value="NZ_CP139487.1"/>
</dbReference>
<feature type="domain" description="BON" evidence="1">
    <location>
        <begin position="79"/>
        <end position="147"/>
    </location>
</feature>
<dbReference type="KEGG" id="psti:SOO65_09380"/>
<dbReference type="Gene3D" id="3.30.1340.30">
    <property type="match status" value="1"/>
</dbReference>
<dbReference type="InterPro" id="IPR051686">
    <property type="entry name" value="Lipoprotein_DolP"/>
</dbReference>
<keyword evidence="3" id="KW-1185">Reference proteome</keyword>
<dbReference type="InterPro" id="IPR007055">
    <property type="entry name" value="BON_dom"/>
</dbReference>
<evidence type="ECO:0000313" key="3">
    <source>
        <dbReference type="Proteomes" id="UP001324634"/>
    </source>
</evidence>
<dbReference type="Pfam" id="PF04972">
    <property type="entry name" value="BON"/>
    <property type="match status" value="1"/>
</dbReference>
<sequence length="166" mass="18678">MDKEKQERKRNLRLVDKFDSDDYSRYAAPDYADVHLEDNLHYLNTDQERLENSGISGATEEEIADKGFRGVGPKGYKRSDEKIYEDVCESLMRHRAIDASHIIVKVTDGTVYLSGKIESRGLKKLAESVAENISGVKEVTNELSVIRGELRMDGPEGVTQKDLGIT</sequence>
<organism evidence="2 3">
    <name type="scientific">Peredibacter starrii</name>
    <dbReference type="NCBI Taxonomy" id="28202"/>
    <lineage>
        <taxon>Bacteria</taxon>
        <taxon>Pseudomonadati</taxon>
        <taxon>Bdellovibrionota</taxon>
        <taxon>Bacteriovoracia</taxon>
        <taxon>Bacteriovoracales</taxon>
        <taxon>Bacteriovoracaceae</taxon>
        <taxon>Peredibacter</taxon>
    </lineage>
</organism>
<dbReference type="PROSITE" id="PS50914">
    <property type="entry name" value="BON"/>
    <property type="match status" value="1"/>
</dbReference>
<dbReference type="SMART" id="SM00749">
    <property type="entry name" value="BON"/>
    <property type="match status" value="1"/>
</dbReference>
<accession>A0AAX4HVF1</accession>